<proteinExistence type="inferred from homology"/>
<dbReference type="GO" id="GO:0009431">
    <property type="term" value="C:bacterial-type flagellum basal body, MS ring"/>
    <property type="evidence" value="ECO:0007669"/>
    <property type="project" value="InterPro"/>
</dbReference>
<organism evidence="17 18">
    <name type="scientific">Nitrosococcus oceani C-27</name>
    <dbReference type="NCBI Taxonomy" id="314279"/>
    <lineage>
        <taxon>Bacteria</taxon>
        <taxon>Pseudomonadati</taxon>
        <taxon>Pseudomonadota</taxon>
        <taxon>Gammaproteobacteria</taxon>
        <taxon>Chromatiales</taxon>
        <taxon>Chromatiaceae</taxon>
        <taxon>Nitrosococcus</taxon>
    </lineage>
</organism>
<dbReference type="Proteomes" id="UP000028839">
    <property type="component" value="Unassembled WGS sequence"/>
</dbReference>
<keyword evidence="9 14" id="KW-0472">Membrane</keyword>
<dbReference type="OrthoDB" id="8554211at2"/>
<evidence type="ECO:0000259" key="15">
    <source>
        <dbReference type="Pfam" id="PF01514"/>
    </source>
</evidence>
<evidence type="ECO:0000256" key="2">
    <source>
        <dbReference type="ARBA" id="ARBA00004117"/>
    </source>
</evidence>
<sequence length="567" mass="61524">MADTNTSSNPPAVTSEALPVASTRLAALQANIGRLSLQKQVGLLLAIAASVALVVGIFMWSWAPTYQVMYGAVTGKEKGEIVAALQKANIEYRLAENTGAIMVPASKVHEVRLQLAMEGLPRSADTGFELLEQNPGFGASEFLEKARYQRALEGELARTIGALNNVRNARVHLALPKQSVFIRNRRAPSASVVLDLYAGRTLDPGQVAAITHLVASSIPNLESSGVTLVDQRGNLLTRQDRSQSLGMTEGQFEHTRRLEEKYISRIQHILAPMIGSNKVRAQVVAEVDFTVTEQTQEYYNPGSAALRSEQMSEEERTGSRLPQGIPGALSNQPPADAQAPETVPEANGDEAQIEPVPTTRSQRATRNYELDRTISHSRLSPGSIRRLSVAVLVDEKAVTDAEGAVSTLPRSPQELAQVTALVKEAVGFNAERGDTINVINAPFVPANEEEAFPELSLWQQDWFWQAVKQGGGILAILLLLLGVLRPAFRRLTALPEPVALSAIPNKDEEESDDGLQEDQLSLSSNKPTLQLSGPHSLEANLEIVREMATGDSRRVAQVVKNWLVSDV</sequence>
<keyword evidence="17" id="KW-0966">Cell projection</keyword>
<comment type="function">
    <text evidence="1 12">The M ring may be actively involved in energy transduction.</text>
</comment>
<dbReference type="EMBL" id="JPGN01000075">
    <property type="protein sequence ID" value="KFI18625.1"/>
    <property type="molecule type" value="Genomic_DNA"/>
</dbReference>
<evidence type="ECO:0000256" key="11">
    <source>
        <dbReference type="ARBA" id="ARBA00025936"/>
    </source>
</evidence>
<feature type="transmembrane region" description="Helical" evidence="14">
    <location>
        <begin position="462"/>
        <end position="484"/>
    </location>
</feature>
<dbReference type="InterPro" id="IPR006182">
    <property type="entry name" value="FliF_N_dom"/>
</dbReference>
<comment type="caution">
    <text evidence="17">The sequence shown here is derived from an EMBL/GenBank/DDBJ whole genome shotgun (WGS) entry which is preliminary data.</text>
</comment>
<dbReference type="Pfam" id="PF08345">
    <property type="entry name" value="YscJ_FliF_C"/>
    <property type="match status" value="1"/>
</dbReference>
<evidence type="ECO:0000256" key="9">
    <source>
        <dbReference type="ARBA" id="ARBA00023136"/>
    </source>
</evidence>
<keyword evidence="6" id="KW-1003">Cell membrane</keyword>
<keyword evidence="17" id="KW-0282">Flagellum</keyword>
<dbReference type="InterPro" id="IPR013556">
    <property type="entry name" value="Flag_M-ring_C"/>
</dbReference>
<dbReference type="PANTHER" id="PTHR30046">
    <property type="entry name" value="FLAGELLAR M-RING PROTEIN"/>
    <property type="match status" value="1"/>
</dbReference>
<dbReference type="Pfam" id="PF01514">
    <property type="entry name" value="YscJ_FliF"/>
    <property type="match status" value="1"/>
</dbReference>
<keyword evidence="10 12" id="KW-0975">Bacterial flagellum</keyword>
<feature type="domain" description="Flagellar M-ring N-terminal" evidence="15">
    <location>
        <begin position="63"/>
        <end position="237"/>
    </location>
</feature>
<accession>A0A0E2Z4Y8</accession>
<evidence type="ECO:0000313" key="18">
    <source>
        <dbReference type="Proteomes" id="UP000028839"/>
    </source>
</evidence>
<reference evidence="17 18" key="1">
    <citation type="submission" date="2014-07" db="EMBL/GenBank/DDBJ databases">
        <title>Comparative analysis of Nitrosococcus oceani genome inventories of strains from Pacific and Atlantic gyres.</title>
        <authorList>
            <person name="Lim C.K."/>
            <person name="Wang L."/>
            <person name="Sayavedra-Soto L.A."/>
            <person name="Klotz M.G."/>
        </authorList>
    </citation>
    <scope>NUCLEOTIDE SEQUENCE [LARGE SCALE GENOMIC DNA]</scope>
    <source>
        <strain evidence="17 18">C-27</strain>
    </source>
</reference>
<dbReference type="GO" id="GO:0005886">
    <property type="term" value="C:plasma membrane"/>
    <property type="evidence" value="ECO:0007669"/>
    <property type="project" value="UniProtKB-SubCell"/>
</dbReference>
<evidence type="ECO:0000256" key="7">
    <source>
        <dbReference type="ARBA" id="ARBA00022692"/>
    </source>
</evidence>
<evidence type="ECO:0000313" key="17">
    <source>
        <dbReference type="EMBL" id="KFI18625.1"/>
    </source>
</evidence>
<keyword evidence="7 14" id="KW-0812">Transmembrane</keyword>
<dbReference type="InterPro" id="IPR000067">
    <property type="entry name" value="FlgMring_FliF"/>
</dbReference>
<name>A0A0E2Z4Y8_9GAMM</name>
<feature type="domain" description="Flagellar M-ring C-terminal" evidence="16">
    <location>
        <begin position="270"/>
        <end position="443"/>
    </location>
</feature>
<dbReference type="Gene3D" id="3.30.300.30">
    <property type="match status" value="1"/>
</dbReference>
<evidence type="ECO:0000256" key="13">
    <source>
        <dbReference type="SAM" id="MobiDB-lite"/>
    </source>
</evidence>
<dbReference type="GO" id="GO:0071973">
    <property type="term" value="P:bacterial-type flagellum-dependent cell motility"/>
    <property type="evidence" value="ECO:0007669"/>
    <property type="project" value="InterPro"/>
</dbReference>
<dbReference type="InterPro" id="IPR043427">
    <property type="entry name" value="YscJ/FliF"/>
</dbReference>
<evidence type="ECO:0000256" key="14">
    <source>
        <dbReference type="SAM" id="Phobius"/>
    </source>
</evidence>
<keyword evidence="8 14" id="KW-1133">Transmembrane helix</keyword>
<dbReference type="HOGENOM" id="CLU_028108_1_1_6"/>
<keyword evidence="17" id="KW-0969">Cilium</keyword>
<comment type="subunit">
    <text evidence="11">The basal body constitutes a major portion of the flagellar organelle and consists of four rings (L,P,S, and M) mounted on a central rod. The M ring is integral to the inner membrane of the cell and may be connected to the flagellar rod via the S ring. The S (supramembrane ring) lies just distal to the M ring. The L and P rings lie in the outer membrane and the periplasmic space, respectively.</text>
</comment>
<evidence type="ECO:0000256" key="1">
    <source>
        <dbReference type="ARBA" id="ARBA00003820"/>
    </source>
</evidence>
<dbReference type="GO" id="GO:0003774">
    <property type="term" value="F:cytoskeletal motor activity"/>
    <property type="evidence" value="ECO:0007669"/>
    <property type="project" value="InterPro"/>
</dbReference>
<dbReference type="PANTHER" id="PTHR30046:SF0">
    <property type="entry name" value="FLAGELLAR M-RING PROTEIN"/>
    <property type="match status" value="1"/>
</dbReference>
<feature type="region of interest" description="Disordered" evidence="13">
    <location>
        <begin position="300"/>
        <end position="366"/>
    </location>
</feature>
<feature type="transmembrane region" description="Helical" evidence="14">
    <location>
        <begin position="41"/>
        <end position="63"/>
    </location>
</feature>
<evidence type="ECO:0000256" key="4">
    <source>
        <dbReference type="ARBA" id="ARBA00007971"/>
    </source>
</evidence>
<evidence type="ECO:0000256" key="3">
    <source>
        <dbReference type="ARBA" id="ARBA00004651"/>
    </source>
</evidence>
<protein>
    <recommendedName>
        <fullName evidence="5 12">Flagellar M-ring protein</fullName>
    </recommendedName>
</protein>
<dbReference type="NCBIfam" id="TIGR00206">
    <property type="entry name" value="fliF"/>
    <property type="match status" value="1"/>
</dbReference>
<evidence type="ECO:0000259" key="16">
    <source>
        <dbReference type="Pfam" id="PF08345"/>
    </source>
</evidence>
<gene>
    <name evidence="17" type="ORF">IB75_12600</name>
</gene>
<dbReference type="PRINTS" id="PR01009">
    <property type="entry name" value="FLGMRINGFLIF"/>
</dbReference>
<evidence type="ECO:0000256" key="5">
    <source>
        <dbReference type="ARBA" id="ARBA00017949"/>
    </source>
</evidence>
<dbReference type="AlphaFoldDB" id="A0A0E2Z4Y8"/>
<evidence type="ECO:0000256" key="6">
    <source>
        <dbReference type="ARBA" id="ARBA00022475"/>
    </source>
</evidence>
<evidence type="ECO:0000256" key="10">
    <source>
        <dbReference type="ARBA" id="ARBA00023143"/>
    </source>
</evidence>
<comment type="subcellular location">
    <subcellularLocation>
        <location evidence="2 12">Bacterial flagellum basal body</location>
    </subcellularLocation>
    <subcellularLocation>
        <location evidence="3">Cell membrane</location>
        <topology evidence="3">Multi-pass membrane protein</topology>
    </subcellularLocation>
</comment>
<dbReference type="PIRSF" id="PIRSF004862">
    <property type="entry name" value="FliF"/>
    <property type="match status" value="1"/>
</dbReference>
<evidence type="ECO:0000256" key="8">
    <source>
        <dbReference type="ARBA" id="ARBA00022989"/>
    </source>
</evidence>
<evidence type="ECO:0000256" key="12">
    <source>
        <dbReference type="PIRNR" id="PIRNR004862"/>
    </source>
</evidence>
<dbReference type="InterPro" id="IPR045851">
    <property type="entry name" value="AMP-bd_C_sf"/>
</dbReference>
<comment type="similarity">
    <text evidence="4 12">Belongs to the FliF family.</text>
</comment>